<organism evidence="1 2">
    <name type="scientific">Streptococcus danieliae</name>
    <dbReference type="NCBI Taxonomy" id="747656"/>
    <lineage>
        <taxon>Bacteria</taxon>
        <taxon>Bacillati</taxon>
        <taxon>Bacillota</taxon>
        <taxon>Bacilli</taxon>
        <taxon>Lactobacillales</taxon>
        <taxon>Streptococcaceae</taxon>
        <taxon>Streptococcus</taxon>
    </lineage>
</organism>
<name>A0A7X3KCC6_9STRE</name>
<comment type="caution">
    <text evidence="1">The sequence shown here is derived from an EMBL/GenBank/DDBJ whole genome shotgun (WGS) entry which is preliminary data.</text>
</comment>
<protein>
    <submittedName>
        <fullName evidence="1">DUF202 domain-containing protein</fullName>
    </submittedName>
</protein>
<dbReference type="EMBL" id="WSRS01000068">
    <property type="protein sequence ID" value="MVX59410.1"/>
    <property type="molecule type" value="Genomic_DNA"/>
</dbReference>
<dbReference type="Proteomes" id="UP000461595">
    <property type="component" value="Unassembled WGS sequence"/>
</dbReference>
<dbReference type="RefSeq" id="WP_160333188.1">
    <property type="nucleotide sequence ID" value="NZ_WSRS01000068.1"/>
</dbReference>
<reference evidence="1 2" key="1">
    <citation type="submission" date="2019-12" db="EMBL/GenBank/DDBJ databases">
        <title>Microbes associate with the intestines of laboratory mice.</title>
        <authorList>
            <person name="Navarre W."/>
            <person name="Wong E."/>
        </authorList>
    </citation>
    <scope>NUCLEOTIDE SEQUENCE [LARGE SCALE GENOMIC DNA]</scope>
    <source>
        <strain evidence="1 2">NM51_B2-22</strain>
    </source>
</reference>
<dbReference type="OrthoDB" id="2142680at2"/>
<gene>
    <name evidence="1" type="ORF">E5983_07150</name>
</gene>
<evidence type="ECO:0000313" key="1">
    <source>
        <dbReference type="EMBL" id="MVX59410.1"/>
    </source>
</evidence>
<accession>A0A7X3KCC6</accession>
<dbReference type="AlphaFoldDB" id="A0A7X3KCC6"/>
<proteinExistence type="predicted"/>
<evidence type="ECO:0000313" key="2">
    <source>
        <dbReference type="Proteomes" id="UP000461595"/>
    </source>
</evidence>
<sequence>MTEQELMQGYEQEITYQQHMIENLGRWFSLFFTLASVGLIFFYFFAGRNQLITVVGSLFTLFGFLGMLLFGYGIYRGRLNLQKVILDLERKLTEA</sequence>